<organism evidence="1">
    <name type="scientific">Arundo donax</name>
    <name type="common">Giant reed</name>
    <name type="synonym">Donax arundinaceus</name>
    <dbReference type="NCBI Taxonomy" id="35708"/>
    <lineage>
        <taxon>Eukaryota</taxon>
        <taxon>Viridiplantae</taxon>
        <taxon>Streptophyta</taxon>
        <taxon>Embryophyta</taxon>
        <taxon>Tracheophyta</taxon>
        <taxon>Spermatophyta</taxon>
        <taxon>Magnoliopsida</taxon>
        <taxon>Liliopsida</taxon>
        <taxon>Poales</taxon>
        <taxon>Poaceae</taxon>
        <taxon>PACMAD clade</taxon>
        <taxon>Arundinoideae</taxon>
        <taxon>Arundineae</taxon>
        <taxon>Arundo</taxon>
    </lineage>
</organism>
<name>A0A0A8ZH10_ARUDO</name>
<evidence type="ECO:0000313" key="1">
    <source>
        <dbReference type="EMBL" id="JAD34122.1"/>
    </source>
</evidence>
<dbReference type="AlphaFoldDB" id="A0A0A8ZH10"/>
<dbReference type="EMBL" id="GBRH01263773">
    <property type="protein sequence ID" value="JAD34122.1"/>
    <property type="molecule type" value="Transcribed_RNA"/>
</dbReference>
<accession>A0A0A8ZH10</accession>
<protein>
    <submittedName>
        <fullName evidence="1">Uncharacterized protein</fullName>
    </submittedName>
</protein>
<reference evidence="1" key="1">
    <citation type="submission" date="2014-09" db="EMBL/GenBank/DDBJ databases">
        <authorList>
            <person name="Magalhaes I.L.F."/>
            <person name="Oliveira U."/>
            <person name="Santos F.R."/>
            <person name="Vidigal T.H.D.A."/>
            <person name="Brescovit A.D."/>
            <person name="Santos A.J."/>
        </authorList>
    </citation>
    <scope>NUCLEOTIDE SEQUENCE</scope>
    <source>
        <tissue evidence="1">Shoot tissue taken approximately 20 cm above the soil surface</tissue>
    </source>
</reference>
<proteinExistence type="predicted"/>
<reference evidence="1" key="2">
    <citation type="journal article" date="2015" name="Data Brief">
        <title>Shoot transcriptome of the giant reed, Arundo donax.</title>
        <authorList>
            <person name="Barrero R.A."/>
            <person name="Guerrero F.D."/>
            <person name="Moolhuijzen P."/>
            <person name="Goolsby J.A."/>
            <person name="Tidwell J."/>
            <person name="Bellgard S.E."/>
            <person name="Bellgard M.I."/>
        </authorList>
    </citation>
    <scope>NUCLEOTIDE SEQUENCE</scope>
    <source>
        <tissue evidence="1">Shoot tissue taken approximately 20 cm above the soil surface</tissue>
    </source>
</reference>
<sequence>MFLGSLATPCPEITCPRYSI</sequence>